<feature type="signal peptide" evidence="2">
    <location>
        <begin position="1"/>
        <end position="24"/>
    </location>
</feature>
<evidence type="ECO:0000313" key="4">
    <source>
        <dbReference type="Proteomes" id="UP000077875"/>
    </source>
</evidence>
<evidence type="ECO:0008006" key="5">
    <source>
        <dbReference type="Google" id="ProtNLM"/>
    </source>
</evidence>
<dbReference type="Pfam" id="PF11191">
    <property type="entry name" value="DUF2782"/>
    <property type="match status" value="1"/>
</dbReference>
<sequence>MSALFALPLALPMIGIETIAQAQAQDQQQDAPAPDITTRQEDDRTVREYRVNGQLYAIEVVPNVGPSYFLVDSNGDGNFQRSPNNTQRIAIPQWTLLRW</sequence>
<dbReference type="KEGG" id="haa:A5892_04750"/>
<proteinExistence type="predicted"/>
<keyword evidence="2" id="KW-0732">Signal</keyword>
<protein>
    <recommendedName>
        <fullName evidence="5">DUF2782 domain-containing protein</fullName>
    </recommendedName>
</protein>
<reference evidence="3 4" key="1">
    <citation type="submission" date="2016-04" db="EMBL/GenBank/DDBJ databases">
        <title>Complete Genome Sequence of Halotalea alkalilenta IHB B 13600.</title>
        <authorList>
            <person name="Swarnkar M.K."/>
            <person name="Sharma A."/>
            <person name="Kaushal K."/>
            <person name="Soni R."/>
            <person name="Rana S."/>
            <person name="Singh A.K."/>
            <person name="Gulati A."/>
        </authorList>
    </citation>
    <scope>NUCLEOTIDE SEQUENCE [LARGE SCALE GENOMIC DNA]</scope>
    <source>
        <strain evidence="3 4">IHB B 13600</strain>
    </source>
</reference>
<feature type="compositionally biased region" description="Low complexity" evidence="1">
    <location>
        <begin position="22"/>
        <end position="35"/>
    </location>
</feature>
<dbReference type="Gene3D" id="2.20.130.30">
    <property type="entry name" value="Protein of unknown function DUF2782"/>
    <property type="match status" value="1"/>
</dbReference>
<evidence type="ECO:0000313" key="3">
    <source>
        <dbReference type="EMBL" id="ANF59494.1"/>
    </source>
</evidence>
<keyword evidence="4" id="KW-1185">Reference proteome</keyword>
<dbReference type="AlphaFoldDB" id="A0A172YJU6"/>
<organism evidence="3 4">
    <name type="scientific">Halotalea alkalilenta</name>
    <dbReference type="NCBI Taxonomy" id="376489"/>
    <lineage>
        <taxon>Bacteria</taxon>
        <taxon>Pseudomonadati</taxon>
        <taxon>Pseudomonadota</taxon>
        <taxon>Gammaproteobacteria</taxon>
        <taxon>Oceanospirillales</taxon>
        <taxon>Halomonadaceae</taxon>
        <taxon>Halotalea</taxon>
    </lineage>
</organism>
<accession>A0A172YJU6</accession>
<dbReference type="Proteomes" id="UP000077875">
    <property type="component" value="Chromosome"/>
</dbReference>
<evidence type="ECO:0000256" key="2">
    <source>
        <dbReference type="SAM" id="SignalP"/>
    </source>
</evidence>
<gene>
    <name evidence="3" type="ORF">A5892_04750</name>
</gene>
<feature type="chain" id="PRO_5008004770" description="DUF2782 domain-containing protein" evidence="2">
    <location>
        <begin position="25"/>
        <end position="99"/>
    </location>
</feature>
<dbReference type="InterPro" id="IPR021357">
    <property type="entry name" value="DUF2782"/>
</dbReference>
<feature type="region of interest" description="Disordered" evidence="1">
    <location>
        <begin position="22"/>
        <end position="43"/>
    </location>
</feature>
<evidence type="ECO:0000256" key="1">
    <source>
        <dbReference type="SAM" id="MobiDB-lite"/>
    </source>
</evidence>
<dbReference type="STRING" id="376489.A5892_04750"/>
<name>A0A172YJU6_9GAMM</name>
<dbReference type="EMBL" id="CP015243">
    <property type="protein sequence ID" value="ANF59494.1"/>
    <property type="molecule type" value="Genomic_DNA"/>
</dbReference>